<evidence type="ECO:0000256" key="4">
    <source>
        <dbReference type="RuleBase" id="RU311113"/>
    </source>
</evidence>
<evidence type="ECO:0000313" key="6">
    <source>
        <dbReference type="RefSeq" id="XP_014664692.1"/>
    </source>
</evidence>
<protein>
    <recommendedName>
        <fullName evidence="4">Cyclin-dependent kinases regulatory subunit</fullName>
    </recommendedName>
</protein>
<evidence type="ECO:0000256" key="1">
    <source>
        <dbReference type="ARBA" id="ARBA00007782"/>
    </source>
</evidence>
<proteinExistence type="inferred from homology"/>
<comment type="similarity">
    <text evidence="1 4">Belongs to the CKS family.</text>
</comment>
<dbReference type="Proteomes" id="UP000695022">
    <property type="component" value="Unplaced"/>
</dbReference>
<evidence type="ECO:0000256" key="2">
    <source>
        <dbReference type="ARBA" id="ARBA00022618"/>
    </source>
</evidence>
<dbReference type="PRINTS" id="PR00296">
    <property type="entry name" value="CYCLINKINASE"/>
</dbReference>
<dbReference type="InterPro" id="IPR000789">
    <property type="entry name" value="Cyclin-dep_kinase_reg-sub"/>
</dbReference>
<keyword evidence="2 4" id="KW-0132">Cell division</keyword>
<evidence type="ECO:0000256" key="3">
    <source>
        <dbReference type="ARBA" id="ARBA00023306"/>
    </source>
</evidence>
<name>A0ABM1DXM3_PRICU</name>
<evidence type="ECO:0000313" key="7">
    <source>
        <dbReference type="RefSeq" id="XP_014664693.1"/>
    </source>
</evidence>
<dbReference type="Gene3D" id="3.30.170.10">
    <property type="entry name" value="Cyclin-dependent kinase, regulatory subunit"/>
    <property type="match status" value="1"/>
</dbReference>
<gene>
    <name evidence="6 7 8" type="primary">LOC106807008</name>
</gene>
<keyword evidence="3 4" id="KW-0131">Cell cycle</keyword>
<comment type="function">
    <text evidence="4">Binds to the catalytic subunit of the cyclin dependent kinases and is essential for their biological function.</text>
</comment>
<dbReference type="RefSeq" id="XP_014664693.1">
    <property type="nucleotide sequence ID" value="XM_014809207.1"/>
</dbReference>
<dbReference type="SUPFAM" id="SSF55637">
    <property type="entry name" value="Cell cycle regulatory proteins"/>
    <property type="match status" value="1"/>
</dbReference>
<dbReference type="PANTHER" id="PTHR23415">
    <property type="entry name" value="CYCLIN-DEPENDENT KINASES REGULATORY SUBUNIT/60S RIBOSOME SUBUNIT BIOGENESIS PROTEIN NIP7"/>
    <property type="match status" value="1"/>
</dbReference>
<dbReference type="RefSeq" id="XP_014664694.1">
    <property type="nucleotide sequence ID" value="XM_014809208.1"/>
</dbReference>
<dbReference type="Pfam" id="PF01111">
    <property type="entry name" value="CKS"/>
    <property type="match status" value="1"/>
</dbReference>
<keyword evidence="5" id="KW-1185">Reference proteome</keyword>
<accession>A0ABM1DXM3</accession>
<dbReference type="RefSeq" id="XP_014664692.1">
    <property type="nucleotide sequence ID" value="XM_014809206.1"/>
</dbReference>
<dbReference type="GeneID" id="106807008"/>
<evidence type="ECO:0000313" key="8">
    <source>
        <dbReference type="RefSeq" id="XP_014664694.1"/>
    </source>
</evidence>
<dbReference type="InterPro" id="IPR036858">
    <property type="entry name" value="Cyclin-dep_kinase_reg-sub_sf"/>
</dbReference>
<organism evidence="5 8">
    <name type="scientific">Priapulus caudatus</name>
    <name type="common">Priapulid worm</name>
    <dbReference type="NCBI Taxonomy" id="37621"/>
    <lineage>
        <taxon>Eukaryota</taxon>
        <taxon>Metazoa</taxon>
        <taxon>Ecdysozoa</taxon>
        <taxon>Scalidophora</taxon>
        <taxon>Priapulida</taxon>
        <taxon>Priapulimorpha</taxon>
        <taxon>Priapulimorphida</taxon>
        <taxon>Priapulidae</taxon>
        <taxon>Priapulus</taxon>
    </lineage>
</organism>
<sequence>MPVHQIQYSDRYNDGKFEYRHVILPPDIAKLVPKSHLMSETEWRKIGVQQSPGWIHYMIHEPEPHILLYKRQLPSQSGSTASSVTQHTAIPCL</sequence>
<evidence type="ECO:0000313" key="5">
    <source>
        <dbReference type="Proteomes" id="UP000695022"/>
    </source>
</evidence>
<dbReference type="SMART" id="SM01084">
    <property type="entry name" value="CKS"/>
    <property type="match status" value="1"/>
</dbReference>
<reference evidence="6 7" key="1">
    <citation type="submission" date="2025-05" db="UniProtKB">
        <authorList>
            <consortium name="RefSeq"/>
        </authorList>
    </citation>
    <scope>IDENTIFICATION</scope>
</reference>